<dbReference type="Pfam" id="PF00990">
    <property type="entry name" value="GGDEF"/>
    <property type="match status" value="1"/>
</dbReference>
<dbReference type="GO" id="GO:0071111">
    <property type="term" value="F:cyclic-guanylate-specific phosphodiesterase activity"/>
    <property type="evidence" value="ECO:0007669"/>
    <property type="project" value="InterPro"/>
</dbReference>
<dbReference type="CDD" id="cd01948">
    <property type="entry name" value="EAL"/>
    <property type="match status" value="1"/>
</dbReference>
<dbReference type="RefSeq" id="WP_215872949.1">
    <property type="nucleotide sequence ID" value="NZ_JAAXYO010000048.1"/>
</dbReference>
<feature type="domain" description="GGDEF" evidence="3">
    <location>
        <begin position="736"/>
        <end position="873"/>
    </location>
</feature>
<dbReference type="Gene3D" id="3.30.70.270">
    <property type="match status" value="1"/>
</dbReference>
<dbReference type="NCBIfam" id="TIGR00254">
    <property type="entry name" value="GGDEF"/>
    <property type="match status" value="1"/>
</dbReference>
<dbReference type="CDD" id="cd01949">
    <property type="entry name" value="GGDEF"/>
    <property type="match status" value="1"/>
</dbReference>
<protein>
    <submittedName>
        <fullName evidence="4">EAL domain-containing protein</fullName>
    </submittedName>
</protein>
<sequence length="1253" mass="140532">MKADSDAALLTEIRLPVADSSISARRLWWINVWLFLATVLAGAFAGLLFHDVLSSQYWPIWPAEGVIAYGILAWGPRVIPGLLLARICLNLISLHYPMPIALWADLGGILAPWLGRWLLYRASPDWRGFGNVRQALSFLLLFCLVPAFLGAAWLLAGSKLLTLVAGLSSWHMLIYWTLAQTATFLNIVGVALVVLHGHSQVPWRFPRSFLLLALPTLAIAVALFFQHFSANSLPEAGVVFLVLPFIWMLSQYPVQLVYPLAFLSFLLALLGTSRGFGPYEHNQLILPEGLALIIGLVLEVIGLLAGAMIAERSAARVALERLNRDLERRVFVNSQDLRQRNRELQVRDAFLQSVTEINRLFSAPAVPGLPQILEQFCAILASRMPLAAVWIGHVQEDENRIELTAAAGPLAAPLARVVLPCHARAGVPQSPAGRAIESQRTMLFSSDDPLFAPWADLIQQYRMGGGIYSPFTWPDGSAGVLALYRYVDTAFPAEINELLERLSADLAAFLRQRQVARELEDIRTLQKTMLVSGDIALRAREAPQMLRAICDELIRSTLFNAAFIIRPDAAGVFQALALAGHNVEWILQRRWTIHPDDVPDGQSFTSRAWREDRFLAVQDYLGALGENAAWFAQARENHWHSVATLPIYHREERWAMLNVISDRAHLFNEEIIEVLQRVALLVGHALDEIHLKGQLSEERQRQSHLARHDALTGLANRRGLTEFLQPAMARARRNDGLLALAVLDLDDFKPVNDQYGHAAGDLLLQEVANRLHSSLRQSDHLARLGGDEFVLVWDSLQSREQIHSILEKIGETLAQPYFLSDLPTIYVRLSAGITFYPQPDVTPGDADLLLRQADHALYEAKENKKIRDFFWSFFADDKANERRQIQALLRDGQLLLQYQPILDQLQDRIVGVEALARLAGAERAISPGDFLPFLSPEDQWTLTKLVLAQLSKDWEEWQGQGIHLWIALNIPPGFLASERGLQRLQELLADCAVPARHLVLEILESEELLLLDFTAQSIRSLQSLGYRVGLDDVGTGYASLLYLKELPVDKIKIDQAFVLHLSENPNDLHFLRALLDLGQSQGLEVIVEGVENQTIRNVLRLMQVPLLQGFAIARPMFAEAIPAWLRERSGVRPRSATTDYDLLQLYAEIIDYQKTIFALVSLNPAWFLRLAPWSGSQCPIHARLSAFPFVGREEVLQAHVEYHRQLERITTALARGSAGDISTLQSAGDQVLRSIERIIHSPRLPQRNRYAQV</sequence>
<feature type="transmembrane region" description="Helical" evidence="1">
    <location>
        <begin position="289"/>
        <end position="310"/>
    </location>
</feature>
<evidence type="ECO:0000259" key="2">
    <source>
        <dbReference type="PROSITE" id="PS50883"/>
    </source>
</evidence>
<feature type="transmembrane region" description="Helical" evidence="1">
    <location>
        <begin position="139"/>
        <end position="161"/>
    </location>
</feature>
<keyword evidence="5" id="KW-1185">Reference proteome</keyword>
<dbReference type="InterPro" id="IPR035919">
    <property type="entry name" value="EAL_sf"/>
</dbReference>
<dbReference type="Pfam" id="PF13185">
    <property type="entry name" value="GAF_2"/>
    <property type="match status" value="1"/>
</dbReference>
<dbReference type="Proteomes" id="UP001197378">
    <property type="component" value="Unassembled WGS sequence"/>
</dbReference>
<evidence type="ECO:0000259" key="3">
    <source>
        <dbReference type="PROSITE" id="PS50887"/>
    </source>
</evidence>
<dbReference type="EMBL" id="JAAXYO010000048">
    <property type="protein sequence ID" value="MBU2787555.1"/>
    <property type="molecule type" value="Genomic_DNA"/>
</dbReference>
<name>A0AAE2YNX6_9PROT</name>
<dbReference type="SMART" id="SM00065">
    <property type="entry name" value="GAF"/>
    <property type="match status" value="2"/>
</dbReference>
<reference evidence="4" key="1">
    <citation type="journal article" date="2021" name="ISME J.">
        <title>Genomic evolution of the class Acidithiobacillia: deep-branching Proteobacteria living in extreme acidic conditions.</title>
        <authorList>
            <person name="Moya-Beltran A."/>
            <person name="Beard S."/>
            <person name="Rojas-Villalobos C."/>
            <person name="Issotta F."/>
            <person name="Gallardo Y."/>
            <person name="Ulloa R."/>
            <person name="Giaveno A."/>
            <person name="Degli Esposti M."/>
            <person name="Johnson D.B."/>
            <person name="Quatrini R."/>
        </authorList>
    </citation>
    <scope>NUCLEOTIDE SEQUENCE</scope>
    <source>
        <strain evidence="4">VAN18-1</strain>
    </source>
</reference>
<accession>A0AAE2YNX6</accession>
<feature type="transmembrane region" description="Helical" evidence="1">
    <location>
        <begin position="208"/>
        <end position="225"/>
    </location>
</feature>
<dbReference type="Gene3D" id="3.30.450.40">
    <property type="match status" value="2"/>
</dbReference>
<evidence type="ECO:0000313" key="4">
    <source>
        <dbReference type="EMBL" id="MBU2787555.1"/>
    </source>
</evidence>
<dbReference type="PANTHER" id="PTHR33121">
    <property type="entry name" value="CYCLIC DI-GMP PHOSPHODIESTERASE PDEF"/>
    <property type="match status" value="1"/>
</dbReference>
<dbReference type="InterPro" id="IPR029787">
    <property type="entry name" value="Nucleotide_cyclase"/>
</dbReference>
<dbReference type="Gene3D" id="3.20.20.450">
    <property type="entry name" value="EAL domain"/>
    <property type="match status" value="1"/>
</dbReference>
<keyword evidence="1" id="KW-0812">Transmembrane</keyword>
<dbReference type="InterPro" id="IPR000160">
    <property type="entry name" value="GGDEF_dom"/>
</dbReference>
<feature type="transmembrane region" description="Helical" evidence="1">
    <location>
        <begin position="27"/>
        <end position="47"/>
    </location>
</feature>
<dbReference type="SUPFAM" id="SSF55781">
    <property type="entry name" value="GAF domain-like"/>
    <property type="match status" value="2"/>
</dbReference>
<comment type="caution">
    <text evidence="4">The sequence shown here is derived from an EMBL/GenBank/DDBJ whole genome shotgun (WGS) entry which is preliminary data.</text>
</comment>
<organism evidence="4 5">
    <name type="scientific">Igneacidithiobacillus copahuensis</name>
    <dbReference type="NCBI Taxonomy" id="2724909"/>
    <lineage>
        <taxon>Bacteria</taxon>
        <taxon>Pseudomonadati</taxon>
        <taxon>Pseudomonadota</taxon>
        <taxon>Acidithiobacillia</taxon>
        <taxon>Acidithiobacillales</taxon>
        <taxon>Acidithiobacillaceae</taxon>
        <taxon>Igneacidithiobacillus</taxon>
    </lineage>
</organism>
<dbReference type="PROSITE" id="PS50883">
    <property type="entry name" value="EAL"/>
    <property type="match status" value="1"/>
</dbReference>
<dbReference type="InterPro" id="IPR003018">
    <property type="entry name" value="GAF"/>
</dbReference>
<dbReference type="PANTHER" id="PTHR33121:SF79">
    <property type="entry name" value="CYCLIC DI-GMP PHOSPHODIESTERASE PDED-RELATED"/>
    <property type="match status" value="1"/>
</dbReference>
<keyword evidence="1" id="KW-0472">Membrane</keyword>
<dbReference type="AlphaFoldDB" id="A0AAE2YNX6"/>
<feature type="transmembrane region" description="Helical" evidence="1">
    <location>
        <begin position="256"/>
        <end position="277"/>
    </location>
</feature>
<evidence type="ECO:0000313" key="5">
    <source>
        <dbReference type="Proteomes" id="UP001197378"/>
    </source>
</evidence>
<dbReference type="SUPFAM" id="SSF141868">
    <property type="entry name" value="EAL domain-like"/>
    <property type="match status" value="1"/>
</dbReference>
<dbReference type="InterPro" id="IPR050706">
    <property type="entry name" value="Cyclic-di-GMP_PDE-like"/>
</dbReference>
<dbReference type="SUPFAM" id="SSF55073">
    <property type="entry name" value="Nucleotide cyclase"/>
    <property type="match status" value="1"/>
</dbReference>
<dbReference type="Pfam" id="PF00563">
    <property type="entry name" value="EAL"/>
    <property type="match status" value="1"/>
</dbReference>
<dbReference type="PROSITE" id="PS50887">
    <property type="entry name" value="GGDEF"/>
    <property type="match status" value="1"/>
</dbReference>
<keyword evidence="1" id="KW-1133">Transmembrane helix</keyword>
<dbReference type="InterPro" id="IPR001633">
    <property type="entry name" value="EAL_dom"/>
</dbReference>
<dbReference type="SMART" id="SM00052">
    <property type="entry name" value="EAL"/>
    <property type="match status" value="1"/>
</dbReference>
<dbReference type="SMART" id="SM00267">
    <property type="entry name" value="GGDEF"/>
    <property type="match status" value="1"/>
</dbReference>
<dbReference type="InterPro" id="IPR043128">
    <property type="entry name" value="Rev_trsase/Diguanyl_cyclase"/>
</dbReference>
<evidence type="ECO:0000256" key="1">
    <source>
        <dbReference type="SAM" id="Phobius"/>
    </source>
</evidence>
<dbReference type="InterPro" id="IPR029016">
    <property type="entry name" value="GAF-like_dom_sf"/>
</dbReference>
<feature type="transmembrane region" description="Helical" evidence="1">
    <location>
        <begin position="173"/>
        <end position="196"/>
    </location>
</feature>
<feature type="transmembrane region" description="Helical" evidence="1">
    <location>
        <begin position="100"/>
        <end position="119"/>
    </location>
</feature>
<feature type="domain" description="EAL" evidence="2">
    <location>
        <begin position="878"/>
        <end position="1129"/>
    </location>
</feature>
<proteinExistence type="predicted"/>
<gene>
    <name evidence="4" type="ORF">HFQ13_04930</name>
</gene>